<protein>
    <recommendedName>
        <fullName evidence="3">Transmembrane protein</fullName>
    </recommendedName>
</protein>
<dbReference type="AlphaFoldDB" id="A0A654FL05"/>
<dbReference type="Proteomes" id="UP000426265">
    <property type="component" value="Unassembled WGS sequence"/>
</dbReference>
<reference evidence="1 2" key="1">
    <citation type="submission" date="2019-11" db="EMBL/GenBank/DDBJ databases">
        <authorList>
            <person name="Jiao W.-B."/>
            <person name="Schneeberger K."/>
        </authorList>
    </citation>
    <scope>NUCLEOTIDE SEQUENCE [LARGE SCALE GENOMIC DNA]</scope>
    <source>
        <strain evidence="2">cv. An-1</strain>
    </source>
</reference>
<gene>
    <name evidence="1" type="ORF">AN1_LOCUS16951</name>
</gene>
<evidence type="ECO:0000313" key="1">
    <source>
        <dbReference type="EMBL" id="VYS61521.1"/>
    </source>
</evidence>
<dbReference type="EMBL" id="CACRSJ010000109">
    <property type="protein sequence ID" value="VYS61521.1"/>
    <property type="molecule type" value="Genomic_DNA"/>
</dbReference>
<organism evidence="1 2">
    <name type="scientific">Arabidopsis thaliana</name>
    <name type="common">Mouse-ear cress</name>
    <dbReference type="NCBI Taxonomy" id="3702"/>
    <lineage>
        <taxon>Eukaryota</taxon>
        <taxon>Viridiplantae</taxon>
        <taxon>Streptophyta</taxon>
        <taxon>Embryophyta</taxon>
        <taxon>Tracheophyta</taxon>
        <taxon>Spermatophyta</taxon>
        <taxon>Magnoliopsida</taxon>
        <taxon>eudicotyledons</taxon>
        <taxon>Gunneridae</taxon>
        <taxon>Pentapetalae</taxon>
        <taxon>rosids</taxon>
        <taxon>malvids</taxon>
        <taxon>Brassicales</taxon>
        <taxon>Brassicaceae</taxon>
        <taxon>Camelineae</taxon>
        <taxon>Arabidopsis</taxon>
    </lineage>
</organism>
<sequence>MMFWTASSCGLVLVLSLAQILRVRRRLAYAVAGQAHLDQHRRFLMFLF</sequence>
<evidence type="ECO:0008006" key="3">
    <source>
        <dbReference type="Google" id="ProtNLM"/>
    </source>
</evidence>
<evidence type="ECO:0000313" key="2">
    <source>
        <dbReference type="Proteomes" id="UP000426265"/>
    </source>
</evidence>
<accession>A0A654FL05</accession>
<proteinExistence type="predicted"/>
<name>A0A654FL05_ARATH</name>